<evidence type="ECO:0000256" key="2">
    <source>
        <dbReference type="RuleBase" id="RU003750"/>
    </source>
</evidence>
<keyword evidence="4" id="KW-1185">Reference proteome</keyword>
<accession>A0A4Q2IVY9</accession>
<dbReference type="RefSeq" id="WP_129340681.1">
    <property type="nucleotide sequence ID" value="NZ_JACIDD010000001.1"/>
</dbReference>
<keyword evidence="1 2" id="KW-0808">Transferase</keyword>
<dbReference type="Pfam" id="PF01066">
    <property type="entry name" value="CDP-OH_P_transf"/>
    <property type="match status" value="1"/>
</dbReference>
<dbReference type="GO" id="GO:0008654">
    <property type="term" value="P:phospholipid biosynthetic process"/>
    <property type="evidence" value="ECO:0007669"/>
    <property type="project" value="InterPro"/>
</dbReference>
<proteinExistence type="inferred from homology"/>
<dbReference type="Gene3D" id="1.20.120.1760">
    <property type="match status" value="1"/>
</dbReference>
<dbReference type="GO" id="GO:0016020">
    <property type="term" value="C:membrane"/>
    <property type="evidence" value="ECO:0007669"/>
    <property type="project" value="InterPro"/>
</dbReference>
<dbReference type="AlphaFoldDB" id="A0A4Q2IVY9"/>
<dbReference type="EMBL" id="SDPT01000001">
    <property type="protein sequence ID" value="RXZ34899.1"/>
    <property type="molecule type" value="Genomic_DNA"/>
</dbReference>
<evidence type="ECO:0000313" key="3">
    <source>
        <dbReference type="EMBL" id="RXZ34899.1"/>
    </source>
</evidence>
<organism evidence="3 4">
    <name type="scientific">Sphingomonas desiccabilis</name>
    <dbReference type="NCBI Taxonomy" id="429134"/>
    <lineage>
        <taxon>Bacteria</taxon>
        <taxon>Pseudomonadati</taxon>
        <taxon>Pseudomonadota</taxon>
        <taxon>Alphaproteobacteria</taxon>
        <taxon>Sphingomonadales</taxon>
        <taxon>Sphingomonadaceae</taxon>
        <taxon>Sphingomonas</taxon>
    </lineage>
</organism>
<dbReference type="InterPro" id="IPR000462">
    <property type="entry name" value="CDP-OH_P_trans"/>
</dbReference>
<comment type="caution">
    <text evidence="3">The sequence shown here is derived from an EMBL/GenBank/DDBJ whole genome shotgun (WGS) entry which is preliminary data.</text>
</comment>
<dbReference type="InterPro" id="IPR048254">
    <property type="entry name" value="CDP_ALCOHOL_P_TRANSF_CS"/>
</dbReference>
<reference evidence="3 4" key="1">
    <citation type="submission" date="2019-01" db="EMBL/GenBank/DDBJ databases">
        <title>Sphingomonas mucosissima sp. nov. and Sphingomonas desiccabilis sp. nov., from biological soil crusts in the Colorado Plateau, USA.</title>
        <authorList>
            <person name="Zhu D."/>
        </authorList>
    </citation>
    <scope>NUCLEOTIDE SEQUENCE [LARGE SCALE GENOMIC DNA]</scope>
    <source>
        <strain evidence="3 4">CP1D</strain>
    </source>
</reference>
<protein>
    <submittedName>
        <fullName evidence="3">CDP-alcohol phosphatidyltransferase family protein</fullName>
    </submittedName>
</protein>
<dbReference type="OrthoDB" id="8541463at2"/>
<dbReference type="GO" id="GO:0016780">
    <property type="term" value="F:phosphotransferase activity, for other substituted phosphate groups"/>
    <property type="evidence" value="ECO:0007669"/>
    <property type="project" value="InterPro"/>
</dbReference>
<comment type="similarity">
    <text evidence="2">Belongs to the CDP-alcohol phosphatidyltransferase class-I family.</text>
</comment>
<sequence length="376" mass="42056">MTPKDAQPRPAVTPVGSNPTLLWGMTNEERVRRIAASRDLPFTDRPAGPTILVNLRFAFDPVWVAHLTGRPGTLVSRNGVPALAHVADEAQREAVLAAMQAQAPVPLEAGMDEIRAEAEEGIFNEALRKREQPFVELLVPEAVPAIERASYTGAYKGVTDLLTKYLWPEWAFALTRIAARLGITPNQVTAAGSLLCIVATVAFWHGWFWTGLATGLVFMVFDTVDGKLARCTITSSKLGNAWDHGVDLVHPPFWWWAWAAGCADYGRPLSDQMFWLVIGTMLFGYVAQRLIEGAFIVRFGMHIHVWERFDSWFRLITARRNPNMVILFFLLLVQRPDWGIIGVAAWTAISLVVHLVRLFQAMWTARQGERITSWLA</sequence>
<name>A0A4Q2IVY9_9SPHN</name>
<dbReference type="InterPro" id="IPR043130">
    <property type="entry name" value="CDP-OH_PTrfase_TM_dom"/>
</dbReference>
<gene>
    <name evidence="3" type="ORF">EO081_04390</name>
</gene>
<evidence type="ECO:0000313" key="4">
    <source>
        <dbReference type="Proteomes" id="UP000292347"/>
    </source>
</evidence>
<dbReference type="Proteomes" id="UP000292347">
    <property type="component" value="Unassembled WGS sequence"/>
</dbReference>
<dbReference type="PROSITE" id="PS00379">
    <property type="entry name" value="CDP_ALCOHOL_P_TRANSF"/>
    <property type="match status" value="1"/>
</dbReference>
<evidence type="ECO:0000256" key="1">
    <source>
        <dbReference type="ARBA" id="ARBA00022679"/>
    </source>
</evidence>